<dbReference type="RefSeq" id="WP_146944551.1">
    <property type="nucleotide sequence ID" value="NZ_BJYJ01000050.1"/>
</dbReference>
<protein>
    <submittedName>
        <fullName evidence="1">Uncharacterized protein</fullName>
    </submittedName>
</protein>
<reference evidence="1 2" key="1">
    <citation type="submission" date="2019-07" db="EMBL/GenBank/DDBJ databases">
        <title>Whole genome shotgun sequence of Chryseobacterium hagamense NBRC 105253.</title>
        <authorList>
            <person name="Hosoyama A."/>
            <person name="Uohara A."/>
            <person name="Ohji S."/>
            <person name="Ichikawa N."/>
        </authorList>
    </citation>
    <scope>NUCLEOTIDE SEQUENCE [LARGE SCALE GENOMIC DNA]</scope>
    <source>
        <strain evidence="1 2">NBRC 105253</strain>
    </source>
</reference>
<dbReference type="OrthoDB" id="8563833at2"/>
<organism evidence="1 2">
    <name type="scientific">Chryseobacterium hagamense</name>
    <dbReference type="NCBI Taxonomy" id="395935"/>
    <lineage>
        <taxon>Bacteria</taxon>
        <taxon>Pseudomonadati</taxon>
        <taxon>Bacteroidota</taxon>
        <taxon>Flavobacteriia</taxon>
        <taxon>Flavobacteriales</taxon>
        <taxon>Weeksellaceae</taxon>
        <taxon>Chryseobacterium group</taxon>
        <taxon>Chryseobacterium</taxon>
    </lineage>
</organism>
<evidence type="ECO:0000313" key="1">
    <source>
        <dbReference type="EMBL" id="GEN78127.1"/>
    </source>
</evidence>
<sequence>MSYHLYPYYWGERKSWADLYQFDDNDPIFRAFMQSGMARVIVTVRPGFEEAVRHFMATGQIWNAGEVPVIDDPLFLSLVDEMRSPKATKEGEPWREKIPTSLTILQADSIGLRVEKALPGNCEPGVKFDDNLGEMCVSNFELNNNQIGHSGDKWIEITFNEMDHLNYKNIGDVVFPRRYRCMDNDMVIERDASWNSLDSVTKAYKYLAEEVSQIEAVEAFATGENGLTFRINASKLKNFAFTKPGGDDGHDTLKFSVDLTNSVLKISSPEYNRYGNERILDKNLQTISVTEYLSTIPLSRFLV</sequence>
<evidence type="ECO:0000313" key="2">
    <source>
        <dbReference type="Proteomes" id="UP000321863"/>
    </source>
</evidence>
<comment type="caution">
    <text evidence="1">The sequence shown here is derived from an EMBL/GenBank/DDBJ whole genome shotgun (WGS) entry which is preliminary data.</text>
</comment>
<accession>A0A511YSF9</accession>
<dbReference type="EMBL" id="BJYJ01000050">
    <property type="protein sequence ID" value="GEN78127.1"/>
    <property type="molecule type" value="Genomic_DNA"/>
</dbReference>
<name>A0A511YSF9_9FLAO</name>
<proteinExistence type="predicted"/>
<dbReference type="Proteomes" id="UP000321863">
    <property type="component" value="Unassembled WGS sequence"/>
</dbReference>
<gene>
    <name evidence="1" type="ORF">CHA01nite_38670</name>
</gene>
<keyword evidence="2" id="KW-1185">Reference proteome</keyword>
<dbReference type="AlphaFoldDB" id="A0A511YSF9"/>